<keyword evidence="2" id="KW-1185">Reference proteome</keyword>
<evidence type="ECO:0000313" key="1">
    <source>
        <dbReference type="EMBL" id="KAJ8394797.1"/>
    </source>
</evidence>
<gene>
    <name evidence="1" type="ORF">AAFF_G00041520</name>
</gene>
<proteinExistence type="predicted"/>
<dbReference type="EMBL" id="JAINUG010000122">
    <property type="protein sequence ID" value="KAJ8394797.1"/>
    <property type="molecule type" value="Genomic_DNA"/>
</dbReference>
<dbReference type="AlphaFoldDB" id="A0AAD7WF68"/>
<dbReference type="Proteomes" id="UP001221898">
    <property type="component" value="Unassembled WGS sequence"/>
</dbReference>
<reference evidence="1" key="1">
    <citation type="journal article" date="2023" name="Science">
        <title>Genome structures resolve the early diversification of teleost fishes.</title>
        <authorList>
            <person name="Parey E."/>
            <person name="Louis A."/>
            <person name="Montfort J."/>
            <person name="Bouchez O."/>
            <person name="Roques C."/>
            <person name="Iampietro C."/>
            <person name="Lluch J."/>
            <person name="Castinel A."/>
            <person name="Donnadieu C."/>
            <person name="Desvignes T."/>
            <person name="Floi Bucao C."/>
            <person name="Jouanno E."/>
            <person name="Wen M."/>
            <person name="Mejri S."/>
            <person name="Dirks R."/>
            <person name="Jansen H."/>
            <person name="Henkel C."/>
            <person name="Chen W.J."/>
            <person name="Zahm M."/>
            <person name="Cabau C."/>
            <person name="Klopp C."/>
            <person name="Thompson A.W."/>
            <person name="Robinson-Rechavi M."/>
            <person name="Braasch I."/>
            <person name="Lecointre G."/>
            <person name="Bobe J."/>
            <person name="Postlethwait J.H."/>
            <person name="Berthelot C."/>
            <person name="Roest Crollius H."/>
            <person name="Guiguen Y."/>
        </authorList>
    </citation>
    <scope>NUCLEOTIDE SEQUENCE</scope>
    <source>
        <strain evidence="1">NC1722</strain>
    </source>
</reference>
<sequence>MKPSDRACPYSIVAYRYRGLRAVLQLYVGAPRRCFPTRPVQVCLGQATTVSRTPPHVRSRILVYARVIHAGL</sequence>
<accession>A0AAD7WF68</accession>
<organism evidence="1 2">
    <name type="scientific">Aldrovandia affinis</name>
    <dbReference type="NCBI Taxonomy" id="143900"/>
    <lineage>
        <taxon>Eukaryota</taxon>
        <taxon>Metazoa</taxon>
        <taxon>Chordata</taxon>
        <taxon>Craniata</taxon>
        <taxon>Vertebrata</taxon>
        <taxon>Euteleostomi</taxon>
        <taxon>Actinopterygii</taxon>
        <taxon>Neopterygii</taxon>
        <taxon>Teleostei</taxon>
        <taxon>Notacanthiformes</taxon>
        <taxon>Halosauridae</taxon>
        <taxon>Aldrovandia</taxon>
    </lineage>
</organism>
<name>A0AAD7WF68_9TELE</name>
<evidence type="ECO:0000313" key="2">
    <source>
        <dbReference type="Proteomes" id="UP001221898"/>
    </source>
</evidence>
<comment type="caution">
    <text evidence="1">The sequence shown here is derived from an EMBL/GenBank/DDBJ whole genome shotgun (WGS) entry which is preliminary data.</text>
</comment>
<protein>
    <submittedName>
        <fullName evidence="1">Uncharacterized protein</fullName>
    </submittedName>
</protein>